<dbReference type="PANTHER" id="PTHR43531">
    <property type="entry name" value="PROTEIN ICFG"/>
    <property type="match status" value="1"/>
</dbReference>
<dbReference type="InterPro" id="IPR004089">
    <property type="entry name" value="MCPsignal_dom"/>
</dbReference>
<dbReference type="AlphaFoldDB" id="A0A916R5G4"/>
<dbReference type="GO" id="GO:0007165">
    <property type="term" value="P:signal transduction"/>
    <property type="evidence" value="ECO:0007669"/>
    <property type="project" value="UniProtKB-KW"/>
</dbReference>
<evidence type="ECO:0000256" key="4">
    <source>
        <dbReference type="SAM" id="Phobius"/>
    </source>
</evidence>
<dbReference type="RefSeq" id="WP_127072442.1">
    <property type="nucleotide sequence ID" value="NZ_BMKB01000001.1"/>
</dbReference>
<evidence type="ECO:0000256" key="2">
    <source>
        <dbReference type="ARBA" id="ARBA00029447"/>
    </source>
</evidence>
<evidence type="ECO:0000256" key="3">
    <source>
        <dbReference type="PROSITE-ProRule" id="PRU00284"/>
    </source>
</evidence>
<keyword evidence="4" id="KW-0812">Transmembrane</keyword>
<feature type="domain" description="Methyl-accepting transducer" evidence="5">
    <location>
        <begin position="309"/>
        <end position="506"/>
    </location>
</feature>
<protein>
    <recommendedName>
        <fullName evidence="5">Methyl-accepting transducer domain-containing protein</fullName>
    </recommendedName>
</protein>
<dbReference type="Pfam" id="PF00015">
    <property type="entry name" value="MCPsignal"/>
    <property type="match status" value="1"/>
</dbReference>
<comment type="similarity">
    <text evidence="2">Belongs to the methyl-accepting chemotaxis (MCP) protein family.</text>
</comment>
<keyword evidence="7" id="KW-1185">Reference proteome</keyword>
<dbReference type="PROSITE" id="PS50111">
    <property type="entry name" value="CHEMOTAXIS_TRANSDUC_2"/>
    <property type="match status" value="1"/>
</dbReference>
<dbReference type="Proteomes" id="UP000596977">
    <property type="component" value="Unassembled WGS sequence"/>
</dbReference>
<dbReference type="SUPFAM" id="SSF58104">
    <property type="entry name" value="Methyl-accepting chemotaxis protein (MCP) signaling domain"/>
    <property type="match status" value="1"/>
</dbReference>
<dbReference type="GO" id="GO:0004888">
    <property type="term" value="F:transmembrane signaling receptor activity"/>
    <property type="evidence" value="ECO:0007669"/>
    <property type="project" value="TreeGrafter"/>
</dbReference>
<keyword evidence="4" id="KW-0472">Membrane</keyword>
<feature type="transmembrane region" description="Helical" evidence="4">
    <location>
        <begin position="33"/>
        <end position="54"/>
    </location>
</feature>
<sequence>MRQTRLVIALLPLWLAMLASALALWAWAGPSAFVLSAIAGLFVLCAGLAIFIAWRGETQHRKALSDLGEAVGAGAIGKAREIDHIKMVAANLCQRLERALTYKAAFEHAQAPLLITDAQGAITAKSLGFTKLSGEGSDTSMLSSSFDRAPNLERSLWHGQVRFAGRLWHVTSMPLTGERWLIGLSREGMVIAEDAFSRFADALVGGQTGFRFSSREIADSPELAALNSGLEALDRSVTLIDALAEGRENPERLDVVTLNSGLAPQVRAVAHALSGLVQERDANAQALARDQARLTEVRRLVELCRVASEKLTAGTEAARRSAKAARDEIEIGRSATKAVSDMGSHARDASEHANSAARLAGQSMAELNHLTQQIDKLMSGIEDVSFRTNLLALNAAVEAARAGEKGAGFAVVAAEVRELAQASTRASKDIRALIKKGVSQVGEGTEHATRLGQMLTEIDAHLLNLSDETAMIGSALETGAKSIDTAQREIEELDTVAARQADALGQ</sequence>
<reference evidence="6 7" key="1">
    <citation type="journal article" date="2014" name="Int. J. Syst. Evol. Microbiol.">
        <title>Complete genome sequence of Corynebacterium casei LMG S-19264T (=DSM 44701T), isolated from a smear-ripened cheese.</title>
        <authorList>
            <consortium name="US DOE Joint Genome Institute (JGI-PGF)"/>
            <person name="Walter F."/>
            <person name="Albersmeier A."/>
            <person name="Kalinowski J."/>
            <person name="Ruckert C."/>
        </authorList>
    </citation>
    <scope>NUCLEOTIDE SEQUENCE [LARGE SCALE GENOMIC DNA]</scope>
    <source>
        <strain evidence="6 7">CGMCC 1.15896</strain>
    </source>
</reference>
<keyword evidence="1" id="KW-0145">Chemotaxis</keyword>
<comment type="caution">
    <text evidence="6">The sequence shown here is derived from an EMBL/GenBank/DDBJ whole genome shotgun (WGS) entry which is preliminary data.</text>
</comment>
<dbReference type="SMART" id="SM00283">
    <property type="entry name" value="MA"/>
    <property type="match status" value="1"/>
</dbReference>
<dbReference type="PANTHER" id="PTHR43531:SF11">
    <property type="entry name" value="METHYL-ACCEPTING CHEMOTAXIS PROTEIN 3"/>
    <property type="match status" value="1"/>
</dbReference>
<keyword evidence="3" id="KW-0807">Transducer</keyword>
<keyword evidence="4" id="KW-1133">Transmembrane helix</keyword>
<dbReference type="GO" id="GO:0005886">
    <property type="term" value="C:plasma membrane"/>
    <property type="evidence" value="ECO:0007669"/>
    <property type="project" value="TreeGrafter"/>
</dbReference>
<evidence type="ECO:0000259" key="5">
    <source>
        <dbReference type="PROSITE" id="PS50111"/>
    </source>
</evidence>
<evidence type="ECO:0000313" key="7">
    <source>
        <dbReference type="Proteomes" id="UP000596977"/>
    </source>
</evidence>
<organism evidence="6 7">
    <name type="scientific">Pelagibacterium lentulum</name>
    <dbReference type="NCBI Taxonomy" id="2029865"/>
    <lineage>
        <taxon>Bacteria</taxon>
        <taxon>Pseudomonadati</taxon>
        <taxon>Pseudomonadota</taxon>
        <taxon>Alphaproteobacteria</taxon>
        <taxon>Hyphomicrobiales</taxon>
        <taxon>Devosiaceae</taxon>
        <taxon>Pelagibacterium</taxon>
    </lineage>
</organism>
<name>A0A916R5G4_9HYPH</name>
<accession>A0A916R5G4</accession>
<dbReference type="OrthoDB" id="7958724at2"/>
<dbReference type="EMBL" id="BMKB01000001">
    <property type="protein sequence ID" value="GGA35675.1"/>
    <property type="molecule type" value="Genomic_DNA"/>
</dbReference>
<evidence type="ECO:0000256" key="1">
    <source>
        <dbReference type="ARBA" id="ARBA00022500"/>
    </source>
</evidence>
<dbReference type="InterPro" id="IPR051310">
    <property type="entry name" value="MCP_chemotaxis"/>
</dbReference>
<gene>
    <name evidence="6" type="ORF">GCM10011499_01260</name>
</gene>
<dbReference type="GO" id="GO:0006935">
    <property type="term" value="P:chemotaxis"/>
    <property type="evidence" value="ECO:0007669"/>
    <property type="project" value="UniProtKB-KW"/>
</dbReference>
<proteinExistence type="inferred from homology"/>
<evidence type="ECO:0000313" key="6">
    <source>
        <dbReference type="EMBL" id="GGA35675.1"/>
    </source>
</evidence>
<dbReference type="Gene3D" id="1.10.287.950">
    <property type="entry name" value="Methyl-accepting chemotaxis protein"/>
    <property type="match status" value="1"/>
</dbReference>